<feature type="transmembrane region" description="Helical" evidence="2">
    <location>
        <begin position="330"/>
        <end position="348"/>
    </location>
</feature>
<feature type="transmembrane region" description="Helical" evidence="2">
    <location>
        <begin position="6"/>
        <end position="27"/>
    </location>
</feature>
<dbReference type="Pfam" id="PF05569">
    <property type="entry name" value="Peptidase_M56"/>
    <property type="match status" value="1"/>
</dbReference>
<dbReference type="InterPro" id="IPR052173">
    <property type="entry name" value="Beta-lactam_resp_regulator"/>
</dbReference>
<organism evidence="4">
    <name type="scientific">Singulisphaera sp. Ch08</name>
    <dbReference type="NCBI Taxonomy" id="3120278"/>
    <lineage>
        <taxon>Bacteria</taxon>
        <taxon>Pseudomonadati</taxon>
        <taxon>Planctomycetota</taxon>
        <taxon>Planctomycetia</taxon>
        <taxon>Isosphaerales</taxon>
        <taxon>Isosphaeraceae</taxon>
        <taxon>Singulisphaera</taxon>
    </lineage>
</organism>
<gene>
    <name evidence="4" type="ORF">V5E97_03605</name>
</gene>
<feature type="domain" description="Peptidase M56" evidence="3">
    <location>
        <begin position="82"/>
        <end position="312"/>
    </location>
</feature>
<dbReference type="SUPFAM" id="SSF49464">
    <property type="entry name" value="Carboxypeptidase regulatory domain-like"/>
    <property type="match status" value="2"/>
</dbReference>
<name>A0AAU7CJK6_9BACT</name>
<evidence type="ECO:0000259" key="3">
    <source>
        <dbReference type="Pfam" id="PF05569"/>
    </source>
</evidence>
<proteinExistence type="predicted"/>
<dbReference type="EMBL" id="CP155447">
    <property type="protein sequence ID" value="XBH05117.1"/>
    <property type="molecule type" value="Genomic_DNA"/>
</dbReference>
<dbReference type="PANTHER" id="PTHR34978">
    <property type="entry name" value="POSSIBLE SENSOR-TRANSDUCER PROTEIN BLAR"/>
    <property type="match status" value="1"/>
</dbReference>
<keyword evidence="2" id="KW-1133">Transmembrane helix</keyword>
<dbReference type="Pfam" id="PF13620">
    <property type="entry name" value="CarboxypepD_reg"/>
    <property type="match status" value="1"/>
</dbReference>
<dbReference type="InterPro" id="IPR008969">
    <property type="entry name" value="CarboxyPept-like_regulatory"/>
</dbReference>
<feature type="transmembrane region" description="Helical" evidence="2">
    <location>
        <begin position="39"/>
        <end position="58"/>
    </location>
</feature>
<keyword evidence="2" id="KW-0472">Membrane</keyword>
<sequence length="1044" mass="113751">MPDLLNGLPAAFVVSGTVWLTLGLATARLLRRRPARAHSLLTLATMGALTTPLLVILVQQANWGVLPAVPAPLLAAADTPAEPEATNSPRERHAQPARPAIIHPVTISSSPRPTIAPSTAPERPWRTIGLVLWFTVSAALVLRLLADIIAGWRTVQRSRATADAAWVHALCGASKRIGGSRQLQPRLQMSTAVTSPALWGWSRPATILIPESATLPGNCEAVFCHELAHLRRRDHWTALLAELLVCILPWHPLAWATRLGMGECAEEACDDWAVACGCPPIEYAETLVGLTPTATPALMVAAVSRHSPLAIRVRRLLAGRFHSPRLGRGWIAGATLGTVALATTWALWQPRNAVAKTDHFTDDAPTQAIAQEEPTPTAEVRRLRVMVLDPEDKPIPDVKIHALTLTEDKGVVKVNRDSVTNAAGVTEVELPKTALRLELRASKPPSGSRFAGWEIPERMSGEEIPAEFTFRLESAVSAGCRILDEQGKPIPSAKVRVWLSHARQPASNRGQWSDLIELTERDNPVLTDAEGRWHIDNVPDRAHLSLTLFVSHDDYVTDDFSGDAQRAAGITGATLRQGTATLTLKRGVIVSGRVTAPNGKPIQNAIIVQGDVPNIAGKPTEFLTDAAGRYRLPAVAPREAILTVVAPGWAPQMRRVNLQHEPPQQDFRMEPGKAIRLRIIDSAGESIPKANVRLIGWQGTDSLRNTAHPDMHDTKISRQTDRDGLWKWTWAPDEPVKLRVDLKGYARSEFDISGGEPTRTIVLKREHRITGRVTDAVTGAPIPAFHVIPINVSRKEFRIAERNQLESGREGRLNYLATHTDQSVQLRVEAKGYTTQDGPKFRVGDDGPLTQDFRLRPSPPITGSILDASGQPVAKVEVILATPTQYAKLTMPNNNHKIITDASGTFTFPDPAEPWAVLAQTDSGYAIAEFPAGHHDAGSLRLQPWASVRGRFRELGRPVPGVQIILEPDRLNGPSRPRIEGKLGTVTDADGRFEFPRVLPGLVTVQSYLKAESGTTFHPGAIKPLDLQPGQRAEVWTSEGPGRP</sequence>
<reference evidence="4" key="1">
    <citation type="submission" date="2024-05" db="EMBL/GenBank/DDBJ databases">
        <title>Planctomycetes of the genus Singulisphaera possess chitinolytic capabilities.</title>
        <authorList>
            <person name="Ivanova A."/>
        </authorList>
    </citation>
    <scope>NUCLEOTIDE SEQUENCE</scope>
    <source>
        <strain evidence="4">Ch08T</strain>
    </source>
</reference>
<dbReference type="CDD" id="cd07341">
    <property type="entry name" value="M56_BlaR1_MecR1_like"/>
    <property type="match status" value="1"/>
</dbReference>
<dbReference type="Gene3D" id="2.60.40.1120">
    <property type="entry name" value="Carboxypeptidase-like, regulatory domain"/>
    <property type="match status" value="2"/>
</dbReference>
<protein>
    <submittedName>
        <fullName evidence="4">M56 family metallopeptidase</fullName>
    </submittedName>
</protein>
<evidence type="ECO:0000256" key="2">
    <source>
        <dbReference type="SAM" id="Phobius"/>
    </source>
</evidence>
<dbReference type="InterPro" id="IPR008756">
    <property type="entry name" value="Peptidase_M56"/>
</dbReference>
<accession>A0AAU7CJK6</accession>
<evidence type="ECO:0000256" key="1">
    <source>
        <dbReference type="SAM" id="MobiDB-lite"/>
    </source>
</evidence>
<feature type="region of interest" description="Disordered" evidence="1">
    <location>
        <begin position="1020"/>
        <end position="1044"/>
    </location>
</feature>
<evidence type="ECO:0000313" key="4">
    <source>
        <dbReference type="EMBL" id="XBH05117.1"/>
    </source>
</evidence>
<feature type="region of interest" description="Disordered" evidence="1">
    <location>
        <begin position="78"/>
        <end position="120"/>
    </location>
</feature>
<feature type="transmembrane region" description="Helical" evidence="2">
    <location>
        <begin position="130"/>
        <end position="150"/>
    </location>
</feature>
<dbReference type="AlphaFoldDB" id="A0AAU7CJK6"/>
<keyword evidence="2" id="KW-0812">Transmembrane</keyword>
<dbReference type="PANTHER" id="PTHR34978:SF3">
    <property type="entry name" value="SLR0241 PROTEIN"/>
    <property type="match status" value="1"/>
</dbReference>
<dbReference type="RefSeq" id="WP_406697917.1">
    <property type="nucleotide sequence ID" value="NZ_CP155447.1"/>
</dbReference>